<dbReference type="AlphaFoldDB" id="A0A1M4TPQ1"/>
<name>A0A1M4TPQ1_9BACL</name>
<gene>
    <name evidence="2" type="ORF">SAMN05444392_101576</name>
</gene>
<protein>
    <submittedName>
        <fullName evidence="2">Uncharacterized protein</fullName>
    </submittedName>
</protein>
<evidence type="ECO:0000313" key="3">
    <source>
        <dbReference type="Proteomes" id="UP000184476"/>
    </source>
</evidence>
<evidence type="ECO:0000313" key="2">
    <source>
        <dbReference type="EMBL" id="SHE46462.1"/>
    </source>
</evidence>
<organism evidence="2 3">
    <name type="scientific">Seinonella peptonophila</name>
    <dbReference type="NCBI Taxonomy" id="112248"/>
    <lineage>
        <taxon>Bacteria</taxon>
        <taxon>Bacillati</taxon>
        <taxon>Bacillota</taxon>
        <taxon>Bacilli</taxon>
        <taxon>Bacillales</taxon>
        <taxon>Thermoactinomycetaceae</taxon>
        <taxon>Seinonella</taxon>
    </lineage>
</organism>
<proteinExistence type="predicted"/>
<evidence type="ECO:0000256" key="1">
    <source>
        <dbReference type="SAM" id="MobiDB-lite"/>
    </source>
</evidence>
<feature type="compositionally biased region" description="Basic and acidic residues" evidence="1">
    <location>
        <begin position="72"/>
        <end position="86"/>
    </location>
</feature>
<feature type="compositionally biased region" description="Polar residues" evidence="1">
    <location>
        <begin position="59"/>
        <end position="69"/>
    </location>
</feature>
<feature type="compositionally biased region" description="Polar residues" evidence="1">
    <location>
        <begin position="21"/>
        <end position="39"/>
    </location>
</feature>
<dbReference type="Proteomes" id="UP000184476">
    <property type="component" value="Unassembled WGS sequence"/>
</dbReference>
<keyword evidence="3" id="KW-1185">Reference proteome</keyword>
<accession>A0A1M4TPQ1</accession>
<reference evidence="2 3" key="1">
    <citation type="submission" date="2016-11" db="EMBL/GenBank/DDBJ databases">
        <authorList>
            <person name="Jaros S."/>
            <person name="Januszkiewicz K."/>
            <person name="Wedrychowicz H."/>
        </authorList>
    </citation>
    <scope>NUCLEOTIDE SEQUENCE [LARGE SCALE GENOMIC DNA]</scope>
    <source>
        <strain evidence="2 3">DSM 44666</strain>
    </source>
</reference>
<dbReference type="EMBL" id="FQVL01000001">
    <property type="protein sequence ID" value="SHE46462.1"/>
    <property type="molecule type" value="Genomic_DNA"/>
</dbReference>
<sequence>MSTATKEKETKKPTLTVGVMPSSQPTKQDLINANNSPHMTLQKALATEKAKSGPDLSFTDLTKQLSQPGKEQPIDMRVPEDAKNPDGPKIGMVLSDKLIERALMKDKEHERGRTR</sequence>
<feature type="compositionally biased region" description="Basic and acidic residues" evidence="1">
    <location>
        <begin position="1"/>
        <end position="12"/>
    </location>
</feature>
<feature type="region of interest" description="Disordered" evidence="1">
    <location>
        <begin position="1"/>
        <end position="90"/>
    </location>
</feature>